<dbReference type="GO" id="GO:0005524">
    <property type="term" value="F:ATP binding"/>
    <property type="evidence" value="ECO:0007669"/>
    <property type="project" value="TreeGrafter"/>
</dbReference>
<dbReference type="RefSeq" id="WP_126041574.1">
    <property type="nucleotide sequence ID" value="NZ_CP034438.1"/>
</dbReference>
<accession>A0A3S8ZAY4</accession>
<proteinExistence type="predicted"/>
<evidence type="ECO:0000313" key="2">
    <source>
        <dbReference type="Proteomes" id="UP000270021"/>
    </source>
</evidence>
<dbReference type="Pfam" id="PF03136">
    <property type="entry name" value="Pup_ligase"/>
    <property type="match status" value="1"/>
</dbReference>
<keyword evidence="1" id="KW-0436">Ligase</keyword>
<dbReference type="GO" id="GO:0016874">
    <property type="term" value="F:ligase activity"/>
    <property type="evidence" value="ECO:0007669"/>
    <property type="project" value="UniProtKB-KW"/>
</dbReference>
<gene>
    <name evidence="1" type="ORF">EJO69_10280</name>
</gene>
<dbReference type="GO" id="GO:0019941">
    <property type="term" value="P:modification-dependent protein catabolic process"/>
    <property type="evidence" value="ECO:0007669"/>
    <property type="project" value="InterPro"/>
</dbReference>
<organism evidence="1 2">
    <name type="scientific">Flaviflexus salsibiostraticola</name>
    <dbReference type="NCBI Taxonomy" id="1282737"/>
    <lineage>
        <taxon>Bacteria</taxon>
        <taxon>Bacillati</taxon>
        <taxon>Actinomycetota</taxon>
        <taxon>Actinomycetes</taxon>
        <taxon>Actinomycetales</taxon>
        <taxon>Actinomycetaceae</taxon>
        <taxon>Flaviflexus</taxon>
    </lineage>
</organism>
<keyword evidence="2" id="KW-1185">Reference proteome</keyword>
<dbReference type="EMBL" id="CP034438">
    <property type="protein sequence ID" value="AZN30644.1"/>
    <property type="molecule type" value="Genomic_DNA"/>
</dbReference>
<dbReference type="AlphaFoldDB" id="A0A3S8ZAY4"/>
<reference evidence="1 2" key="1">
    <citation type="submission" date="2018-12" db="EMBL/GenBank/DDBJ databases">
        <title>Complete genome sequence of Flaviflexus salsibiostraticola KCTC 33148.</title>
        <authorList>
            <person name="Bae J.-W."/>
        </authorList>
    </citation>
    <scope>NUCLEOTIDE SEQUENCE [LARGE SCALE GENOMIC DNA]</scope>
    <source>
        <strain evidence="1 2">KCTC 33148</strain>
    </source>
</reference>
<sequence>MTGHPPRILGLETEYAIVADRIESVPGEDSAPLTPAESVTELFRGTRAHSRSTNRYLSNGGRLYVDLGSHPEYATAECASPRDAVLQDRAGEAMLRDLLTAANERLAGQNIRLHILKTNTDSADATFGCHENYQVARSTIEALDPGFISFLATRPILTGVGGVADGVHVLSRRAFHIQSVMSPDPTRSRPLIVTREEAHADASRFGRLQVTYGDSNIADTATEMKLRLTAAVLDFLEDGGSLADLELADPITALHDTSRLGPKAPVSLASGTTMTALAMQEEVLRRCAGQADLADVRFTLERLRAGDHGSISRSIDWLCKRALLDQAAARYGVPLSSPVIARIDLAYHDIDRDRGLAERLRRSGNMTRLVEDVEIEKACHTPPADTRAAVRGQFIAEADRLELSTSVSWTHVRLDSPPHPQIDLMDANASEDGRVDALIETMRALPPQNRSALARLKAGLGPLV</sequence>
<dbReference type="InterPro" id="IPR004347">
    <property type="entry name" value="Pup_ligase/deamidase"/>
</dbReference>
<dbReference type="OrthoDB" id="3247499at2"/>
<protein>
    <submittedName>
        <fullName evidence="1">Pup--protein ligase</fullName>
    </submittedName>
</protein>
<evidence type="ECO:0000313" key="1">
    <source>
        <dbReference type="EMBL" id="AZN30644.1"/>
    </source>
</evidence>
<name>A0A3S8ZAY4_9ACTO</name>
<dbReference type="Proteomes" id="UP000270021">
    <property type="component" value="Chromosome"/>
</dbReference>
<dbReference type="PANTHER" id="PTHR42307">
    <property type="entry name" value="PUP DEAMIDASE/DEPUPYLASE"/>
    <property type="match status" value="1"/>
</dbReference>
<dbReference type="GO" id="GO:0010498">
    <property type="term" value="P:proteasomal protein catabolic process"/>
    <property type="evidence" value="ECO:0007669"/>
    <property type="project" value="InterPro"/>
</dbReference>
<dbReference type="KEGG" id="fsl:EJO69_10280"/>
<dbReference type="GO" id="GO:0070490">
    <property type="term" value="P:protein pupylation"/>
    <property type="evidence" value="ECO:0007669"/>
    <property type="project" value="TreeGrafter"/>
</dbReference>
<dbReference type="PANTHER" id="PTHR42307:SF3">
    <property type="entry name" value="PUP--PROTEIN LIGASE"/>
    <property type="match status" value="1"/>
</dbReference>